<organism evidence="1 2">
    <name type="scientific">Chryseobacterium ginsengisoli</name>
    <dbReference type="NCBI Taxonomy" id="363853"/>
    <lineage>
        <taxon>Bacteria</taxon>
        <taxon>Pseudomonadati</taxon>
        <taxon>Bacteroidota</taxon>
        <taxon>Flavobacteriia</taxon>
        <taxon>Flavobacteriales</taxon>
        <taxon>Weeksellaceae</taxon>
        <taxon>Chryseobacterium group</taxon>
        <taxon>Chryseobacterium</taxon>
    </lineage>
</organism>
<dbReference type="EMBL" id="BAABHX010000013">
    <property type="protein sequence ID" value="GAA5102722.1"/>
    <property type="molecule type" value="Genomic_DNA"/>
</dbReference>
<proteinExistence type="predicted"/>
<comment type="caution">
    <text evidence="1">The sequence shown here is derived from an EMBL/GenBank/DDBJ whole genome shotgun (WGS) entry which is preliminary data.</text>
</comment>
<dbReference type="Proteomes" id="UP001500353">
    <property type="component" value="Unassembled WGS sequence"/>
</dbReference>
<gene>
    <name evidence="1" type="ORF">GCM10023210_43950</name>
</gene>
<evidence type="ECO:0000313" key="1">
    <source>
        <dbReference type="EMBL" id="GAA5102722.1"/>
    </source>
</evidence>
<evidence type="ECO:0008006" key="3">
    <source>
        <dbReference type="Google" id="ProtNLM"/>
    </source>
</evidence>
<protein>
    <recommendedName>
        <fullName evidence="3">Restriction endonuclease</fullName>
    </recommendedName>
</protein>
<sequence>MSILKIRENFLSTIHDVNSIVDYDSKWKSVINNWLLDKTEFRLQCEKIDTEINCIEISKKEDKLNFNTSYLIGLDYLNDDLPFMVEPKFEDEKKEYSVDFYSILFKSLPYVKSNEDISDLYFVDFSKPPIEINQKEDFLTPILVIQFLTYLNKICHSGLQKGYYWIDENLDGKVKGKILIKDTIKQNHLNLKYTKTYCRYQEFGINTKENQFLKYTFQFCLNYLNQFKQLNIINDLESTVGFIKTSLEKVQCDSTFRKEIIVNNNPFFAMYKNALQIANLILKRSSFNITNTTSDKVKTYPYWINMSKLFEIHVLKLLRCAFKEGVYYQKKYSGRIPDIVLNDNKYKAIIDVKYKAYDNKSIEIEDVRQVAAYARMKSIFHDLELKKNEILDAIIVYPKVSSKNRTLNLEVLYSKKELEYHNIFQLDVELPTI</sequence>
<dbReference type="RefSeq" id="WP_345208740.1">
    <property type="nucleotide sequence ID" value="NZ_BAABHX010000013.1"/>
</dbReference>
<name>A0ABP9MXS4_9FLAO</name>
<reference evidence="2" key="1">
    <citation type="journal article" date="2019" name="Int. J. Syst. Evol. Microbiol.">
        <title>The Global Catalogue of Microorganisms (GCM) 10K type strain sequencing project: providing services to taxonomists for standard genome sequencing and annotation.</title>
        <authorList>
            <consortium name="The Broad Institute Genomics Platform"/>
            <consortium name="The Broad Institute Genome Sequencing Center for Infectious Disease"/>
            <person name="Wu L."/>
            <person name="Ma J."/>
        </authorList>
    </citation>
    <scope>NUCLEOTIDE SEQUENCE [LARGE SCALE GENOMIC DNA]</scope>
    <source>
        <strain evidence="2">JCM 18019</strain>
    </source>
</reference>
<accession>A0ABP9MXS4</accession>
<dbReference type="InterPro" id="IPR019292">
    <property type="entry name" value="McrC"/>
</dbReference>
<keyword evidence="2" id="KW-1185">Reference proteome</keyword>
<dbReference type="Pfam" id="PF10117">
    <property type="entry name" value="McrBC"/>
    <property type="match status" value="1"/>
</dbReference>
<evidence type="ECO:0000313" key="2">
    <source>
        <dbReference type="Proteomes" id="UP001500353"/>
    </source>
</evidence>